<dbReference type="OrthoDB" id="1522997at2"/>
<gene>
    <name evidence="2" type="ORF">SAMN05216290_3536</name>
</gene>
<dbReference type="RefSeq" id="WP_090260331.1">
    <property type="nucleotide sequence ID" value="NZ_FOIR01000004.1"/>
</dbReference>
<dbReference type="Proteomes" id="UP000199437">
    <property type="component" value="Unassembled WGS sequence"/>
</dbReference>
<evidence type="ECO:0000313" key="3">
    <source>
        <dbReference type="Proteomes" id="UP000199437"/>
    </source>
</evidence>
<evidence type="ECO:0000313" key="2">
    <source>
        <dbReference type="EMBL" id="SEW40080.1"/>
    </source>
</evidence>
<sequence length="315" mass="35921">MKKCLIADEMHVSILPLLKQIGLEPDYKPELKREELLKIIGDYEVLLIRSKTEIDKEFVDHAKKLEVIGRAGAGLDKIDVAYVEQHNIEIVNAPEGNRDALAEHGVGMLLNMLNNINKADAEVRNWIWDREGNRGVELSDKTVGIIGYGYMGQAFVQRLRAFDCRILVFDKYKKGFGTKKVEEVGLEKLFAKTDILSLHVPLTEETRSWINKDFIEKFKKDIFILNTARGEILPITDLLALLDSGKVRGAALDVLEKEKFDDLSAQQKQNFQNLFEQKNVVLSPHVAGWTFASYKRINEVLVSKIAAHYRIDWNV</sequence>
<dbReference type="SUPFAM" id="SSF51735">
    <property type="entry name" value="NAD(P)-binding Rossmann-fold domains"/>
    <property type="match status" value="1"/>
</dbReference>
<dbReference type="GO" id="GO:0016616">
    <property type="term" value="F:oxidoreductase activity, acting on the CH-OH group of donors, NAD or NADP as acceptor"/>
    <property type="evidence" value="ECO:0007669"/>
    <property type="project" value="InterPro"/>
</dbReference>
<dbReference type="SUPFAM" id="SSF52283">
    <property type="entry name" value="Formate/glycerate dehydrogenase catalytic domain-like"/>
    <property type="match status" value="1"/>
</dbReference>
<proteinExistence type="predicted"/>
<dbReference type="PANTHER" id="PTHR42938">
    <property type="entry name" value="FORMATE DEHYDROGENASE 1"/>
    <property type="match status" value="1"/>
</dbReference>
<reference evidence="3" key="1">
    <citation type="submission" date="2016-10" db="EMBL/GenBank/DDBJ databases">
        <authorList>
            <person name="Varghese N."/>
            <person name="Submissions S."/>
        </authorList>
    </citation>
    <scope>NUCLEOTIDE SEQUENCE [LARGE SCALE GENOMIC DNA]</scope>
    <source>
        <strain evidence="3">CGMCC 1.12402</strain>
    </source>
</reference>
<dbReference type="GeneID" id="99988207"/>
<dbReference type="Pfam" id="PF02826">
    <property type="entry name" value="2-Hacid_dh_C"/>
    <property type="match status" value="1"/>
</dbReference>
<dbReference type="EMBL" id="FOIR01000004">
    <property type="protein sequence ID" value="SEW40080.1"/>
    <property type="molecule type" value="Genomic_DNA"/>
</dbReference>
<dbReference type="Gene3D" id="3.40.50.720">
    <property type="entry name" value="NAD(P)-binding Rossmann-like Domain"/>
    <property type="match status" value="2"/>
</dbReference>
<accession>A0A1I0RH07</accession>
<dbReference type="AlphaFoldDB" id="A0A1I0RH07"/>
<protein>
    <submittedName>
        <fullName evidence="2">D-3-phosphoglycerate dehydrogenase</fullName>
    </submittedName>
</protein>
<name>A0A1I0RH07_9BACT</name>
<dbReference type="GO" id="GO:0051287">
    <property type="term" value="F:NAD binding"/>
    <property type="evidence" value="ECO:0007669"/>
    <property type="project" value="InterPro"/>
</dbReference>
<dbReference type="PANTHER" id="PTHR42938:SF9">
    <property type="entry name" value="FORMATE DEHYDROGENASE 1"/>
    <property type="match status" value="1"/>
</dbReference>
<dbReference type="STRING" id="1267423.SAMN05216290_3536"/>
<organism evidence="2 3">
    <name type="scientific">Roseivirga pacifica</name>
    <dbReference type="NCBI Taxonomy" id="1267423"/>
    <lineage>
        <taxon>Bacteria</taxon>
        <taxon>Pseudomonadati</taxon>
        <taxon>Bacteroidota</taxon>
        <taxon>Cytophagia</taxon>
        <taxon>Cytophagales</taxon>
        <taxon>Roseivirgaceae</taxon>
        <taxon>Roseivirga</taxon>
    </lineage>
</organism>
<dbReference type="InterPro" id="IPR006140">
    <property type="entry name" value="D-isomer_DH_NAD-bd"/>
</dbReference>
<feature type="domain" description="D-isomer specific 2-hydroxyacid dehydrogenase NAD-binding" evidence="1">
    <location>
        <begin position="106"/>
        <end position="287"/>
    </location>
</feature>
<evidence type="ECO:0000259" key="1">
    <source>
        <dbReference type="Pfam" id="PF02826"/>
    </source>
</evidence>
<dbReference type="InterPro" id="IPR036291">
    <property type="entry name" value="NAD(P)-bd_dom_sf"/>
</dbReference>
<keyword evidence="3" id="KW-1185">Reference proteome</keyword>